<protein>
    <submittedName>
        <fullName evidence="2">Uncharacterized protein</fullName>
    </submittedName>
</protein>
<keyword evidence="3" id="KW-1185">Reference proteome</keyword>
<name>D7G4Q0_ECTSI</name>
<dbReference type="InParanoid" id="D7G4Q0"/>
<evidence type="ECO:0000313" key="3">
    <source>
        <dbReference type="Proteomes" id="UP000002630"/>
    </source>
</evidence>
<evidence type="ECO:0000256" key="1">
    <source>
        <dbReference type="SAM" id="MobiDB-lite"/>
    </source>
</evidence>
<dbReference type="EMBL" id="FN648796">
    <property type="protein sequence ID" value="CBJ27143.1"/>
    <property type="molecule type" value="Genomic_DNA"/>
</dbReference>
<feature type="region of interest" description="Disordered" evidence="1">
    <location>
        <begin position="1"/>
        <end position="31"/>
    </location>
</feature>
<accession>D7G4Q0</accession>
<dbReference type="AlphaFoldDB" id="D7G4Q0"/>
<proteinExistence type="predicted"/>
<dbReference type="EMBL" id="FN649733">
    <property type="protein sequence ID" value="CBJ27143.1"/>
    <property type="molecule type" value="Genomic_DNA"/>
</dbReference>
<reference evidence="2 3" key="1">
    <citation type="journal article" date="2010" name="Nature">
        <title>The Ectocarpus genome and the independent evolution of multicellularity in brown algae.</title>
        <authorList>
            <person name="Cock J.M."/>
            <person name="Sterck L."/>
            <person name="Rouze P."/>
            <person name="Scornet D."/>
            <person name="Allen A.E."/>
            <person name="Amoutzias G."/>
            <person name="Anthouard V."/>
            <person name="Artiguenave F."/>
            <person name="Aury J.M."/>
            <person name="Badger J.H."/>
            <person name="Beszteri B."/>
            <person name="Billiau K."/>
            <person name="Bonnet E."/>
            <person name="Bothwell J.H."/>
            <person name="Bowler C."/>
            <person name="Boyen C."/>
            <person name="Brownlee C."/>
            <person name="Carrano C.J."/>
            <person name="Charrier B."/>
            <person name="Cho G.Y."/>
            <person name="Coelho S.M."/>
            <person name="Collen J."/>
            <person name="Corre E."/>
            <person name="Da Silva C."/>
            <person name="Delage L."/>
            <person name="Delaroque N."/>
            <person name="Dittami S.M."/>
            <person name="Doulbeau S."/>
            <person name="Elias M."/>
            <person name="Farnham G."/>
            <person name="Gachon C.M."/>
            <person name="Gschloessl B."/>
            <person name="Heesch S."/>
            <person name="Jabbari K."/>
            <person name="Jubin C."/>
            <person name="Kawai H."/>
            <person name="Kimura K."/>
            <person name="Kloareg B."/>
            <person name="Kupper F.C."/>
            <person name="Lang D."/>
            <person name="Le Bail A."/>
            <person name="Leblanc C."/>
            <person name="Lerouge P."/>
            <person name="Lohr M."/>
            <person name="Lopez P.J."/>
            <person name="Martens C."/>
            <person name="Maumus F."/>
            <person name="Michel G."/>
            <person name="Miranda-Saavedra D."/>
            <person name="Morales J."/>
            <person name="Moreau H."/>
            <person name="Motomura T."/>
            <person name="Nagasato C."/>
            <person name="Napoli C.A."/>
            <person name="Nelson D.R."/>
            <person name="Nyvall-Collen P."/>
            <person name="Peters A.F."/>
            <person name="Pommier C."/>
            <person name="Potin P."/>
            <person name="Poulain J."/>
            <person name="Quesneville H."/>
            <person name="Read B."/>
            <person name="Rensing S.A."/>
            <person name="Ritter A."/>
            <person name="Rousvoal S."/>
            <person name="Samanta M."/>
            <person name="Samson G."/>
            <person name="Schroeder D.C."/>
            <person name="Segurens B."/>
            <person name="Strittmatter M."/>
            <person name="Tonon T."/>
            <person name="Tregear J.W."/>
            <person name="Valentin K."/>
            <person name="von Dassow P."/>
            <person name="Yamagishi T."/>
            <person name="Van de Peer Y."/>
            <person name="Wincker P."/>
        </authorList>
    </citation>
    <scope>NUCLEOTIDE SEQUENCE [LARGE SCALE GENOMIC DNA]</scope>
    <source>
        <strain evidence="3">Ec32 / CCAP1310/4</strain>
    </source>
</reference>
<sequence>MAGGFQRLRTRPGVEPSGSGQISGDRQGLRD</sequence>
<organism evidence="2 3">
    <name type="scientific">Ectocarpus siliculosus</name>
    <name type="common">Brown alga</name>
    <name type="synonym">Conferva siliculosa</name>
    <dbReference type="NCBI Taxonomy" id="2880"/>
    <lineage>
        <taxon>Eukaryota</taxon>
        <taxon>Sar</taxon>
        <taxon>Stramenopiles</taxon>
        <taxon>Ochrophyta</taxon>
        <taxon>PX clade</taxon>
        <taxon>Phaeophyceae</taxon>
        <taxon>Ectocarpales</taxon>
        <taxon>Ectocarpaceae</taxon>
        <taxon>Ectocarpus</taxon>
    </lineage>
</organism>
<gene>
    <name evidence="2" type="ORF">Esi_0058_0004</name>
</gene>
<evidence type="ECO:0000313" key="2">
    <source>
        <dbReference type="EMBL" id="CBJ27143.1"/>
    </source>
</evidence>
<dbReference type="Proteomes" id="UP000002630">
    <property type="component" value="Linkage Group LG08"/>
</dbReference>